<dbReference type="InterPro" id="IPR029058">
    <property type="entry name" value="AB_hydrolase_fold"/>
</dbReference>
<dbReference type="SUPFAM" id="SSF53474">
    <property type="entry name" value="alpha/beta-Hydrolases"/>
    <property type="match status" value="1"/>
</dbReference>
<organism evidence="3">
    <name type="scientific">Caligus clemensi</name>
    <name type="common">Sea louse</name>
    <dbReference type="NCBI Taxonomy" id="344056"/>
    <lineage>
        <taxon>Eukaryota</taxon>
        <taxon>Metazoa</taxon>
        <taxon>Ecdysozoa</taxon>
        <taxon>Arthropoda</taxon>
        <taxon>Crustacea</taxon>
        <taxon>Multicrustacea</taxon>
        <taxon>Hexanauplia</taxon>
        <taxon>Copepoda</taxon>
        <taxon>Siphonostomatoida</taxon>
        <taxon>Caligidae</taxon>
        <taxon>Caligus</taxon>
    </lineage>
</organism>
<evidence type="ECO:0000256" key="1">
    <source>
        <dbReference type="SAM" id="MobiDB-lite"/>
    </source>
</evidence>
<evidence type="ECO:0000313" key="3">
    <source>
        <dbReference type="EMBL" id="ACO14555.1"/>
    </source>
</evidence>
<accession>C1BZV2</accession>
<dbReference type="InterPro" id="IPR051044">
    <property type="entry name" value="MAG_DAG_Lipase"/>
</dbReference>
<name>C1BZV2_CALCM</name>
<feature type="region of interest" description="Disordered" evidence="1">
    <location>
        <begin position="1"/>
        <end position="22"/>
    </location>
</feature>
<dbReference type="EMBL" id="BT080131">
    <property type="protein sequence ID" value="ACO14555.1"/>
    <property type="molecule type" value="mRNA"/>
</dbReference>
<dbReference type="PANTHER" id="PTHR11614">
    <property type="entry name" value="PHOSPHOLIPASE-RELATED"/>
    <property type="match status" value="1"/>
</dbReference>
<feature type="domain" description="Serine aminopeptidase S33" evidence="2">
    <location>
        <begin position="38"/>
        <end position="131"/>
    </location>
</feature>
<gene>
    <name evidence="3" type="primary">MGLL</name>
</gene>
<reference evidence="3" key="1">
    <citation type="submission" date="2009-03" db="EMBL/GenBank/DDBJ databases">
        <title>Caligus clemensi ESTs and full-length cDNAs.</title>
        <authorList>
            <person name="Yasuike M."/>
            <person name="von Schalburg K."/>
            <person name="Cooper G."/>
            <person name="Leong J."/>
            <person name="Jones S.R.M."/>
            <person name="Koop B.F."/>
        </authorList>
    </citation>
    <scope>NUCLEOTIDE SEQUENCE</scope>
    <source>
        <tissue evidence="3">Whole</tissue>
    </source>
</reference>
<proteinExistence type="evidence at transcript level"/>
<sequence>MTASPSSSFFDAPDASKTDEIQRSKGGTLFTRDWEVPEPRGLAFISHGFSEHTKYYNEVAQALNGKKIYCFGHDHLGHGRSSGSRTLINSTDEYVEDVLHHVKLLQKKFPTLPMFIVAHSMGGLIALRCALISRCLQGGRSHWAPHYPLNTSRGLRFQDNLPACTVFPVFPESH</sequence>
<dbReference type="InterPro" id="IPR022742">
    <property type="entry name" value="Hydrolase_4"/>
</dbReference>
<dbReference type="AlphaFoldDB" id="C1BZV2"/>
<dbReference type="Pfam" id="PF12146">
    <property type="entry name" value="Hydrolase_4"/>
    <property type="match status" value="1"/>
</dbReference>
<evidence type="ECO:0000259" key="2">
    <source>
        <dbReference type="Pfam" id="PF12146"/>
    </source>
</evidence>
<dbReference type="Gene3D" id="3.40.50.1820">
    <property type="entry name" value="alpha/beta hydrolase"/>
    <property type="match status" value="1"/>
</dbReference>
<protein>
    <submittedName>
        <fullName evidence="3">Monoglyceride lipase</fullName>
    </submittedName>
</protein>